<proteinExistence type="predicted"/>
<keyword evidence="2" id="KW-1185">Reference proteome</keyword>
<organism evidence="1 2">
    <name type="scientific">Ameca splendens</name>
    <dbReference type="NCBI Taxonomy" id="208324"/>
    <lineage>
        <taxon>Eukaryota</taxon>
        <taxon>Metazoa</taxon>
        <taxon>Chordata</taxon>
        <taxon>Craniata</taxon>
        <taxon>Vertebrata</taxon>
        <taxon>Euteleostomi</taxon>
        <taxon>Actinopterygii</taxon>
        <taxon>Neopterygii</taxon>
        <taxon>Teleostei</taxon>
        <taxon>Neoteleostei</taxon>
        <taxon>Acanthomorphata</taxon>
        <taxon>Ovalentaria</taxon>
        <taxon>Atherinomorphae</taxon>
        <taxon>Cyprinodontiformes</taxon>
        <taxon>Goodeidae</taxon>
        <taxon>Ameca</taxon>
    </lineage>
</organism>
<accession>A0ABV0XXW2</accession>
<evidence type="ECO:0000313" key="2">
    <source>
        <dbReference type="Proteomes" id="UP001469553"/>
    </source>
</evidence>
<protein>
    <submittedName>
        <fullName evidence="1">Uncharacterized protein</fullName>
    </submittedName>
</protein>
<name>A0ABV0XXW2_9TELE</name>
<comment type="caution">
    <text evidence="1">The sequence shown here is derived from an EMBL/GenBank/DDBJ whole genome shotgun (WGS) entry which is preliminary data.</text>
</comment>
<dbReference type="EMBL" id="JAHRIP010017540">
    <property type="protein sequence ID" value="MEQ2286160.1"/>
    <property type="molecule type" value="Genomic_DNA"/>
</dbReference>
<sequence length="143" mass="16154">MTPLDPIEEFMSVCQQRDISALSLPIPMITGVEDIGPLEEGAFMQPVASWEVCCYSLLGCARSRLMQFILKGPEKFVPEFNVEIHGCGSQQENPEHPLHETVLQQQSVFSQRLLQICCKTESYRRYFLPTAISIYNGSLKKPS</sequence>
<dbReference type="Proteomes" id="UP001469553">
    <property type="component" value="Unassembled WGS sequence"/>
</dbReference>
<gene>
    <name evidence="1" type="ORF">AMECASPLE_039348</name>
</gene>
<reference evidence="1 2" key="1">
    <citation type="submission" date="2021-06" db="EMBL/GenBank/DDBJ databases">
        <authorList>
            <person name="Palmer J.M."/>
        </authorList>
    </citation>
    <scope>NUCLEOTIDE SEQUENCE [LARGE SCALE GENOMIC DNA]</scope>
    <source>
        <strain evidence="1 2">AS_MEX2019</strain>
        <tissue evidence="1">Muscle</tissue>
    </source>
</reference>
<evidence type="ECO:0000313" key="1">
    <source>
        <dbReference type="EMBL" id="MEQ2286160.1"/>
    </source>
</evidence>